<dbReference type="InterPro" id="IPR011006">
    <property type="entry name" value="CheY-like_superfamily"/>
</dbReference>
<dbReference type="GO" id="GO:0000160">
    <property type="term" value="P:phosphorelay signal transduction system"/>
    <property type="evidence" value="ECO:0007669"/>
    <property type="project" value="InterPro"/>
</dbReference>
<dbReference type="PRINTS" id="PR00032">
    <property type="entry name" value="HTHARAC"/>
</dbReference>
<dbReference type="SUPFAM" id="SSF46689">
    <property type="entry name" value="Homeodomain-like"/>
    <property type="match status" value="2"/>
</dbReference>
<dbReference type="Proteomes" id="UP000198935">
    <property type="component" value="Unassembled WGS sequence"/>
</dbReference>
<evidence type="ECO:0000256" key="4">
    <source>
        <dbReference type="PROSITE-ProRule" id="PRU00169"/>
    </source>
</evidence>
<keyword evidence="4" id="KW-0597">Phosphoprotein</keyword>
<accession>A0A1H3SY69</accession>
<dbReference type="STRING" id="1503961.SAMN05421736_112106"/>
<dbReference type="InterPro" id="IPR009057">
    <property type="entry name" value="Homeodomain-like_sf"/>
</dbReference>
<name>A0A1H3SY69_9BACI</name>
<dbReference type="PANTHER" id="PTHR43280:SF28">
    <property type="entry name" value="HTH-TYPE TRANSCRIPTIONAL ACTIVATOR RHAS"/>
    <property type="match status" value="1"/>
</dbReference>
<dbReference type="PANTHER" id="PTHR43280">
    <property type="entry name" value="ARAC-FAMILY TRANSCRIPTIONAL REGULATOR"/>
    <property type="match status" value="1"/>
</dbReference>
<evidence type="ECO:0000256" key="2">
    <source>
        <dbReference type="ARBA" id="ARBA00023125"/>
    </source>
</evidence>
<proteinExistence type="predicted"/>
<keyword evidence="7" id="KW-0808">Transferase</keyword>
<evidence type="ECO:0000259" key="5">
    <source>
        <dbReference type="PROSITE" id="PS01124"/>
    </source>
</evidence>
<dbReference type="SUPFAM" id="SSF52172">
    <property type="entry name" value="CheY-like"/>
    <property type="match status" value="1"/>
</dbReference>
<dbReference type="CDD" id="cd17536">
    <property type="entry name" value="REC_YesN-like"/>
    <property type="match status" value="1"/>
</dbReference>
<keyword evidence="1" id="KW-0805">Transcription regulation</keyword>
<dbReference type="GO" id="GO:0003700">
    <property type="term" value="F:DNA-binding transcription factor activity"/>
    <property type="evidence" value="ECO:0007669"/>
    <property type="project" value="InterPro"/>
</dbReference>
<dbReference type="InterPro" id="IPR020449">
    <property type="entry name" value="Tscrpt_reg_AraC-type_HTH"/>
</dbReference>
<dbReference type="PROSITE" id="PS01124">
    <property type="entry name" value="HTH_ARAC_FAMILY_2"/>
    <property type="match status" value="1"/>
</dbReference>
<dbReference type="GO" id="GO:0016301">
    <property type="term" value="F:kinase activity"/>
    <property type="evidence" value="ECO:0007669"/>
    <property type="project" value="UniProtKB-KW"/>
</dbReference>
<dbReference type="SMART" id="SM00342">
    <property type="entry name" value="HTH_ARAC"/>
    <property type="match status" value="1"/>
</dbReference>
<evidence type="ECO:0000259" key="6">
    <source>
        <dbReference type="PROSITE" id="PS50110"/>
    </source>
</evidence>
<dbReference type="InterPro" id="IPR001789">
    <property type="entry name" value="Sig_transdc_resp-reg_receiver"/>
</dbReference>
<dbReference type="PROSITE" id="PS50110">
    <property type="entry name" value="RESPONSE_REGULATORY"/>
    <property type="match status" value="1"/>
</dbReference>
<dbReference type="GO" id="GO:0043565">
    <property type="term" value="F:sequence-specific DNA binding"/>
    <property type="evidence" value="ECO:0007669"/>
    <property type="project" value="InterPro"/>
</dbReference>
<dbReference type="OrthoDB" id="159632at2"/>
<evidence type="ECO:0000313" key="7">
    <source>
        <dbReference type="EMBL" id="SDZ42578.1"/>
    </source>
</evidence>
<gene>
    <name evidence="7" type="ORF">SAMN05421736_112106</name>
</gene>
<keyword evidence="7" id="KW-0418">Kinase</keyword>
<keyword evidence="8" id="KW-1185">Reference proteome</keyword>
<reference evidence="8" key="1">
    <citation type="submission" date="2016-10" db="EMBL/GenBank/DDBJ databases">
        <authorList>
            <person name="Varghese N."/>
            <person name="Submissions S."/>
        </authorList>
    </citation>
    <scope>NUCLEOTIDE SEQUENCE [LARGE SCALE GENOMIC DNA]</scope>
    <source>
        <strain evidence="8">SP</strain>
    </source>
</reference>
<dbReference type="Pfam" id="PF12833">
    <property type="entry name" value="HTH_18"/>
    <property type="match status" value="1"/>
</dbReference>
<dbReference type="InterPro" id="IPR018060">
    <property type="entry name" value="HTH_AraC"/>
</dbReference>
<dbReference type="AlphaFoldDB" id="A0A1H3SY69"/>
<feature type="modified residue" description="4-aspartylphosphate" evidence="4">
    <location>
        <position position="54"/>
    </location>
</feature>
<feature type="domain" description="Response regulatory" evidence="6">
    <location>
        <begin position="3"/>
        <end position="119"/>
    </location>
</feature>
<evidence type="ECO:0000313" key="8">
    <source>
        <dbReference type="Proteomes" id="UP000198935"/>
    </source>
</evidence>
<dbReference type="SMART" id="SM00448">
    <property type="entry name" value="REC"/>
    <property type="match status" value="1"/>
</dbReference>
<keyword evidence="3" id="KW-0804">Transcription</keyword>
<dbReference type="Gene3D" id="1.10.10.60">
    <property type="entry name" value="Homeodomain-like"/>
    <property type="match status" value="2"/>
</dbReference>
<dbReference type="Pfam" id="PF00072">
    <property type="entry name" value="Response_reg"/>
    <property type="match status" value="1"/>
</dbReference>
<dbReference type="EMBL" id="FNPI01000012">
    <property type="protein sequence ID" value="SDZ42578.1"/>
    <property type="molecule type" value="Genomic_DNA"/>
</dbReference>
<evidence type="ECO:0000256" key="3">
    <source>
        <dbReference type="ARBA" id="ARBA00023163"/>
    </source>
</evidence>
<keyword evidence="2" id="KW-0238">DNA-binding</keyword>
<evidence type="ECO:0000256" key="1">
    <source>
        <dbReference type="ARBA" id="ARBA00023015"/>
    </source>
</evidence>
<organism evidence="7 8">
    <name type="scientific">Evansella caseinilytica</name>
    <dbReference type="NCBI Taxonomy" id="1503961"/>
    <lineage>
        <taxon>Bacteria</taxon>
        <taxon>Bacillati</taxon>
        <taxon>Bacillota</taxon>
        <taxon>Bacilli</taxon>
        <taxon>Bacillales</taxon>
        <taxon>Bacillaceae</taxon>
        <taxon>Evansella</taxon>
    </lineage>
</organism>
<protein>
    <submittedName>
        <fullName evidence="7">Two-component system, sensor histidine kinase YesM</fullName>
    </submittedName>
</protein>
<feature type="domain" description="HTH araC/xylS-type" evidence="5">
    <location>
        <begin position="144"/>
        <end position="242"/>
    </location>
</feature>
<sequence>MYTILLVEDEKWVRTAICKVIEKTGLPFRIEEAANGMEALDRLMSGSTDLVFTDIRMPVMDGLALANQIKDKEIRSDIIIVSGYDEFAYARQAIQLGVFDYLLKPVEQEEMESCLQKWLNRKTEHKKVSWPAEEKAVDELSPVEQVIFFIKQSMPGDVSLKQASKAVHLNASYLSQLFKERTGKNFNEYVTEQRMNEAEQLLKRTSLRISEIAGRLGYADLAYFTNAFKKFFGVTPSTYRKRAEKL</sequence>
<dbReference type="Gene3D" id="3.40.50.2300">
    <property type="match status" value="1"/>
</dbReference>